<gene>
    <name evidence="1" type="ORF">Psal009_01192</name>
</gene>
<sequence length="302" mass="34319">MLKFNVRENNDRSSYVSILRNKPGWKKGEGSPYESIANLKFSSSVSEYPEKLGEKDKKNLSPDEVTSLENWYSCVLFSAKNFGSSIVDLESLIYRLDPKFNDALNELAAAARKHDIDFTPQQIMLDALLEAAKKTEHAIEKKTRKKADILSKVDIDSRPAGLLYRLDEKNRGIFEALFGLPCGQAKMIKEFNATAQRYGRRGDTTLNTLEKMAYPKKGEHPLTVKKWMFSAAIDLLYENQLNPINVISADSVAQYFALQRKQEGISVEECVFIFEKRFDPNKTQLKLAVKAIEKQYGETVNV</sequence>
<keyword evidence="2" id="KW-1185">Reference proteome</keyword>
<accession>A0A9Q5YGB0</accession>
<dbReference type="Proteomes" id="UP000422232">
    <property type="component" value="Chromosome"/>
</dbReference>
<proteinExistence type="predicted"/>
<reference evidence="1 2" key="1">
    <citation type="submission" date="2019-04" db="EMBL/GenBank/DDBJ databases">
        <title>Complete genome sequencing of Piscirickettsia salmonis strain Psal-009.</title>
        <authorList>
            <person name="Schober I."/>
            <person name="Bunk B."/>
            <person name="Sproer C."/>
            <person name="Carril G.P."/>
            <person name="Riedel T."/>
            <person name="Flores-Herrera P.A."/>
            <person name="Nourdin-Galindo G."/>
            <person name="Marshall S.H."/>
            <person name="Overmann J."/>
        </authorList>
    </citation>
    <scope>NUCLEOTIDE SEQUENCE [LARGE SCALE GENOMIC DNA]</scope>
    <source>
        <strain evidence="1 2">Psal-009</strain>
    </source>
</reference>
<dbReference type="EMBL" id="CP038908">
    <property type="protein sequence ID" value="QGO05304.1"/>
    <property type="molecule type" value="Genomic_DNA"/>
</dbReference>
<dbReference type="AlphaFoldDB" id="A0A9Q5YGB0"/>
<organism evidence="1 2">
    <name type="scientific">Piscirickettsia salmonis</name>
    <dbReference type="NCBI Taxonomy" id="1238"/>
    <lineage>
        <taxon>Bacteria</taxon>
        <taxon>Pseudomonadati</taxon>
        <taxon>Pseudomonadota</taxon>
        <taxon>Gammaproteobacteria</taxon>
        <taxon>Thiotrichales</taxon>
        <taxon>Piscirickettsiaceae</taxon>
        <taxon>Piscirickettsia</taxon>
    </lineage>
</organism>
<evidence type="ECO:0000313" key="2">
    <source>
        <dbReference type="Proteomes" id="UP000422232"/>
    </source>
</evidence>
<dbReference type="RefSeq" id="WP_016211583.1">
    <property type="nucleotide sequence ID" value="NZ_CP012413.1"/>
</dbReference>
<name>A0A9Q5YGB0_PISSA</name>
<evidence type="ECO:0000313" key="1">
    <source>
        <dbReference type="EMBL" id="QGO05304.1"/>
    </source>
</evidence>
<protein>
    <submittedName>
        <fullName evidence="1">Uncharacterized protein</fullName>
    </submittedName>
</protein>
<dbReference type="GeneID" id="66741669"/>